<sequence length="1198" mass="137287">MDSEEYSVGGVITAGGNPDKTAGGVSRLAGLTFGTDEDSFHSDEFDKELGKALATGVTRKQQLKQVRESSSNKLNSDSNQIEDLTPDQSVETSQSQEDTDGIVGELASFIKSKPGKNSIPKTGAVGSSRATTSSGIVQRLMQNSKPQSQPSSKKNLRQLSNINERLNENSSRPRFVKSLVQDQAEVEDSNMSMLQTLNDSAAFALSPPASPEASRGGSASGSGMAQGNNKRTVSTKLTAGNEPIRSKGNHLTLREQEKVIDEVKKENFNLKLKIYFLEDRLAKLAPDQVDLALKENVEIKVEFQTVRQELKRYKRLLLEAERAIEVAKADRDELLQKHQISANNENKSGRGLEAELRRLREELDSKNKVNKDLEDDLRRAREKLLKIASKENITTISAANLRESNQNQRATLRDAQSDDWAKEEHLLEIKNLRNELTEERQLKEDLLGDNHDLRSRLIETKNALQDSQEEINRINRLEEMGYRTNQNSRAQSRIDDYEDHQSRRSYMTPASTVSSNKIKDLRKELEETHKQIDELEGENSSLRSQINSQIKILSSRNSEKEDLQDQVHNLKRKIMELEDELERGDRELENVQRGAQNQTNNDQLQDELNVYRDKLASALLTLEKREKEIDELNAELQEREIIYADQIDKVDQEIAEELEATRVQREELQELLVERENQVAELSEQLREVINLQEETEKELREVTRRLQEKEEDYLAVSKELEDTQADLKEIGAGNRELAAEVNEKEQQINNLSADLDELDQELANQAAVHEQVVIKLRAKLASSKSELAELSAQHESCLSEVKFLREKQEELVRRYSDIEEKRRNEADSKRRLEREMDDLERELRVVREEMDLQVISSKKEKRELQTSFQQTLEVKQKALAQAESDLTNLKARLQLERIQKTKKELNEKFEEQTKAFRETQNELVNSKNRLQLLEDELSQEHSQLSKTENQYREQLNQRNTLLLTIYQFIEKLVNSGNGNKKSSSTSASVKPFSNFSAFQESIVSKLKSLGSVQSGFDIKIKEVERRLEKQYASLKRQHDSRMRQLDGFESEVDAARETCGELQKQIESLRQRASIAGSSPGSITEQRQANNKVSQLEKRLHATQIQLKTTEEKFKEAKIKVSTVEASWQARLKELQERNRELEEKVKRERQGAKERKNELDSQVSQLREQIEASDKRGKQLELILKKNQESVKSNSA</sequence>
<evidence type="ECO:0000256" key="1">
    <source>
        <dbReference type="ARBA" id="ARBA00004496"/>
    </source>
</evidence>
<dbReference type="Gene3D" id="1.10.287.1490">
    <property type="match status" value="2"/>
</dbReference>
<feature type="compositionally biased region" description="Polar residues" evidence="4">
    <location>
        <begin position="58"/>
        <end position="96"/>
    </location>
</feature>
<accession>A0AAV0BFG3</accession>
<reference evidence="6" key="1">
    <citation type="submission" date="2022-06" db="EMBL/GenBank/DDBJ databases">
        <authorList>
            <consortium name="SYNGENTA / RWTH Aachen University"/>
        </authorList>
    </citation>
    <scope>NUCLEOTIDE SEQUENCE</scope>
</reference>
<comment type="caution">
    <text evidence="6">The sequence shown here is derived from an EMBL/GenBank/DDBJ whole genome shotgun (WGS) entry which is preliminary data.</text>
</comment>
<feature type="compositionally biased region" description="Polar residues" evidence="4">
    <location>
        <begin position="225"/>
        <end position="238"/>
    </location>
</feature>
<proteinExistence type="predicted"/>
<comment type="subcellular location">
    <subcellularLocation>
        <location evidence="1">Cytoplasm</location>
    </subcellularLocation>
</comment>
<feature type="compositionally biased region" description="Basic and acidic residues" evidence="4">
    <location>
        <begin position="1170"/>
        <end position="1179"/>
    </location>
</feature>
<evidence type="ECO:0000259" key="5">
    <source>
        <dbReference type="Pfam" id="PF07989"/>
    </source>
</evidence>
<feature type="region of interest" description="Disordered" evidence="4">
    <location>
        <begin position="485"/>
        <end position="515"/>
    </location>
</feature>
<evidence type="ECO:0000256" key="3">
    <source>
        <dbReference type="SAM" id="Coils"/>
    </source>
</evidence>
<feature type="compositionally biased region" description="Polar residues" evidence="4">
    <location>
        <begin position="504"/>
        <end position="515"/>
    </location>
</feature>
<feature type="region of interest" description="Disordered" evidence="4">
    <location>
        <begin position="1"/>
        <end position="26"/>
    </location>
</feature>
<evidence type="ECO:0000256" key="4">
    <source>
        <dbReference type="SAM" id="MobiDB-lite"/>
    </source>
</evidence>
<feature type="domain" description="Centrosomin N-terminal motif 1" evidence="5">
    <location>
        <begin position="252"/>
        <end position="325"/>
    </location>
</feature>
<dbReference type="Proteomes" id="UP001153365">
    <property type="component" value="Unassembled WGS sequence"/>
</dbReference>
<keyword evidence="3" id="KW-0175">Coiled coil</keyword>
<feature type="region of interest" description="Disordered" evidence="4">
    <location>
        <begin position="1144"/>
        <end position="1179"/>
    </location>
</feature>
<dbReference type="InterPro" id="IPR012943">
    <property type="entry name" value="Cnn_1N"/>
</dbReference>
<dbReference type="GO" id="GO:0005815">
    <property type="term" value="C:microtubule organizing center"/>
    <property type="evidence" value="ECO:0007669"/>
    <property type="project" value="InterPro"/>
</dbReference>
<dbReference type="GO" id="GO:0005737">
    <property type="term" value="C:cytoplasm"/>
    <property type="evidence" value="ECO:0007669"/>
    <property type="project" value="UniProtKB-SubCell"/>
</dbReference>
<name>A0AAV0BFG3_PHAPC</name>
<dbReference type="PANTHER" id="PTHR23159">
    <property type="entry name" value="CENTROSOMAL PROTEIN 2"/>
    <property type="match status" value="1"/>
</dbReference>
<feature type="compositionally biased region" description="Basic and acidic residues" evidence="4">
    <location>
        <begin position="1144"/>
        <end position="1161"/>
    </location>
</feature>
<dbReference type="PANTHER" id="PTHR23159:SF31">
    <property type="entry name" value="CENTROSOME-ASSOCIATED PROTEIN CEP250 ISOFORM X1"/>
    <property type="match status" value="1"/>
</dbReference>
<feature type="coiled-coil region" evidence="3">
    <location>
        <begin position="518"/>
        <end position="958"/>
    </location>
</feature>
<feature type="coiled-coil region" evidence="3">
    <location>
        <begin position="303"/>
        <end position="477"/>
    </location>
</feature>
<keyword evidence="7" id="KW-1185">Reference proteome</keyword>
<feature type="region of interest" description="Disordered" evidence="4">
    <location>
        <begin position="56"/>
        <end position="132"/>
    </location>
</feature>
<feature type="compositionally biased region" description="Basic and acidic residues" evidence="4">
    <location>
        <begin position="492"/>
        <end position="502"/>
    </location>
</feature>
<feature type="region of interest" description="Disordered" evidence="4">
    <location>
        <begin position="204"/>
        <end position="246"/>
    </location>
</feature>
<protein>
    <recommendedName>
        <fullName evidence="5">Centrosomin N-terminal motif 1 domain-containing protein</fullName>
    </recommendedName>
</protein>
<feature type="compositionally biased region" description="Low complexity" evidence="4">
    <location>
        <begin position="204"/>
        <end position="223"/>
    </location>
</feature>
<dbReference type="AlphaFoldDB" id="A0AAV0BFG3"/>
<dbReference type="EMBL" id="CALTRL010005766">
    <property type="protein sequence ID" value="CAH7686023.1"/>
    <property type="molecule type" value="Genomic_DNA"/>
</dbReference>
<gene>
    <name evidence="6" type="ORF">PPACK8108_LOCUS20620</name>
</gene>
<evidence type="ECO:0000256" key="2">
    <source>
        <dbReference type="ARBA" id="ARBA00022490"/>
    </source>
</evidence>
<organism evidence="6 7">
    <name type="scientific">Phakopsora pachyrhizi</name>
    <name type="common">Asian soybean rust disease fungus</name>
    <dbReference type="NCBI Taxonomy" id="170000"/>
    <lineage>
        <taxon>Eukaryota</taxon>
        <taxon>Fungi</taxon>
        <taxon>Dikarya</taxon>
        <taxon>Basidiomycota</taxon>
        <taxon>Pucciniomycotina</taxon>
        <taxon>Pucciniomycetes</taxon>
        <taxon>Pucciniales</taxon>
        <taxon>Phakopsoraceae</taxon>
        <taxon>Phakopsora</taxon>
    </lineage>
</organism>
<dbReference type="Pfam" id="PF07989">
    <property type="entry name" value="Cnn_1N"/>
    <property type="match status" value="1"/>
</dbReference>
<evidence type="ECO:0000313" key="7">
    <source>
        <dbReference type="Proteomes" id="UP001153365"/>
    </source>
</evidence>
<keyword evidence="2" id="KW-0963">Cytoplasm</keyword>
<evidence type="ECO:0000313" key="6">
    <source>
        <dbReference type="EMBL" id="CAH7686023.1"/>
    </source>
</evidence>